<keyword evidence="2" id="KW-0378">Hydrolase</keyword>
<dbReference type="EMBL" id="DPRK01000288">
    <property type="protein sequence ID" value="HCY83317.1"/>
    <property type="molecule type" value="Genomic_DNA"/>
</dbReference>
<evidence type="ECO:0000313" key="3">
    <source>
        <dbReference type="Proteomes" id="UP000263268"/>
    </source>
</evidence>
<feature type="non-terminal residue" evidence="2">
    <location>
        <position position="64"/>
    </location>
</feature>
<dbReference type="AlphaFoldDB" id="A0A3D6BX95"/>
<keyword evidence="1" id="KW-0732">Signal</keyword>
<evidence type="ECO:0000256" key="1">
    <source>
        <dbReference type="SAM" id="SignalP"/>
    </source>
</evidence>
<feature type="chain" id="PRO_5017563623" evidence="1">
    <location>
        <begin position="23"/>
        <end position="64"/>
    </location>
</feature>
<comment type="caution">
    <text evidence="2">The sequence shown here is derived from an EMBL/GenBank/DDBJ whole genome shotgun (WGS) entry which is preliminary data.</text>
</comment>
<protein>
    <submittedName>
        <fullName evidence="2">Alpha/beta hydrolase</fullName>
    </submittedName>
</protein>
<dbReference type="Proteomes" id="UP000263268">
    <property type="component" value="Unassembled WGS sequence"/>
</dbReference>
<accession>A0A3D6BX95</accession>
<sequence length="64" mass="6760">MTTLVKYSIVLAILLFGASAQAQKLDGSYSGILDVQGMQMELIINIAPTEEGYEATLDVPAQGA</sequence>
<evidence type="ECO:0000313" key="2">
    <source>
        <dbReference type="EMBL" id="HCY83317.1"/>
    </source>
</evidence>
<feature type="signal peptide" evidence="1">
    <location>
        <begin position="1"/>
        <end position="22"/>
    </location>
</feature>
<dbReference type="GO" id="GO:0016787">
    <property type="term" value="F:hydrolase activity"/>
    <property type="evidence" value="ECO:0007669"/>
    <property type="project" value="UniProtKB-KW"/>
</dbReference>
<proteinExistence type="predicted"/>
<reference evidence="2 3" key="1">
    <citation type="journal article" date="2018" name="Nat. Biotechnol.">
        <title>A standardized bacterial taxonomy based on genome phylogeny substantially revises the tree of life.</title>
        <authorList>
            <person name="Parks D.H."/>
            <person name="Chuvochina M."/>
            <person name="Waite D.W."/>
            <person name="Rinke C."/>
            <person name="Skarshewski A."/>
            <person name="Chaumeil P.A."/>
            <person name="Hugenholtz P."/>
        </authorList>
    </citation>
    <scope>NUCLEOTIDE SEQUENCE [LARGE SCALE GENOMIC DNA]</scope>
    <source>
        <strain evidence="2">UBA10227</strain>
    </source>
</reference>
<name>A0A3D6BX95_9FLAO</name>
<gene>
    <name evidence="2" type="ORF">DHV22_17820</name>
</gene>
<organism evidence="2 3">
    <name type="scientific">Xanthomarina gelatinilytica</name>
    <dbReference type="NCBI Taxonomy" id="1137281"/>
    <lineage>
        <taxon>Bacteria</taxon>
        <taxon>Pseudomonadati</taxon>
        <taxon>Bacteroidota</taxon>
        <taxon>Flavobacteriia</taxon>
        <taxon>Flavobacteriales</taxon>
        <taxon>Flavobacteriaceae</taxon>
        <taxon>Xanthomarina</taxon>
    </lineage>
</organism>